<keyword evidence="4" id="KW-0143">Chaperone</keyword>
<keyword evidence="1 7" id="KW-0732">Signal</keyword>
<dbReference type="SUPFAM" id="SSF54534">
    <property type="entry name" value="FKBP-like"/>
    <property type="match status" value="1"/>
</dbReference>
<dbReference type="InterPro" id="IPR015391">
    <property type="entry name" value="SurA_N"/>
</dbReference>
<dbReference type="Gene3D" id="3.10.50.40">
    <property type="match status" value="1"/>
</dbReference>
<dbReference type="InterPro" id="IPR050280">
    <property type="entry name" value="OMP_Chaperone_SurA"/>
</dbReference>
<dbReference type="GO" id="GO:0003755">
    <property type="term" value="F:peptidyl-prolyl cis-trans isomerase activity"/>
    <property type="evidence" value="ECO:0007669"/>
    <property type="project" value="UniProtKB-KW"/>
</dbReference>
<evidence type="ECO:0000256" key="2">
    <source>
        <dbReference type="ARBA" id="ARBA00022764"/>
    </source>
</evidence>
<evidence type="ECO:0000313" key="9">
    <source>
        <dbReference type="EMBL" id="TCS37182.1"/>
    </source>
</evidence>
<dbReference type="RefSeq" id="WP_132703463.1">
    <property type="nucleotide sequence ID" value="NZ_SLZR01000020.1"/>
</dbReference>
<dbReference type="InterPro" id="IPR046357">
    <property type="entry name" value="PPIase_dom_sf"/>
</dbReference>
<comment type="caution">
    <text evidence="9">The sequence shown here is derived from an EMBL/GenBank/DDBJ whole genome shotgun (WGS) entry which is preliminary data.</text>
</comment>
<name>A0A4R3HVP0_9GAMM</name>
<evidence type="ECO:0000259" key="8">
    <source>
        <dbReference type="PROSITE" id="PS50198"/>
    </source>
</evidence>
<accession>A0A4R3HVP0</accession>
<dbReference type="SUPFAM" id="SSF109998">
    <property type="entry name" value="Triger factor/SurA peptide-binding domain-like"/>
    <property type="match status" value="1"/>
</dbReference>
<evidence type="ECO:0000256" key="6">
    <source>
        <dbReference type="PROSITE-ProRule" id="PRU00278"/>
    </source>
</evidence>
<reference evidence="9 10" key="1">
    <citation type="submission" date="2019-03" db="EMBL/GenBank/DDBJ databases">
        <title>Genomic Encyclopedia of Archaeal and Bacterial Type Strains, Phase II (KMG-II): from individual species to whole genera.</title>
        <authorList>
            <person name="Goeker M."/>
        </authorList>
    </citation>
    <scope>NUCLEOTIDE SEQUENCE [LARGE SCALE GENOMIC DNA]</scope>
    <source>
        <strain evidence="9 10">DSM 15388</strain>
    </source>
</reference>
<sequence>MTKLSLLKAALVSSLLITGALAVAKPLDRIIVVVNDDIVTQQELDQRTAYIKDQYKAAARRMPADDVLQQQILDALILESLQMQLAEKGKITISDQKIDAAISNIAKRQKLTTAQFYQAMKANGLAEADVRKQITTELTLNELQQKLVARQVYVSDAEIDRFMATQSGQSFTETEYQLAYKRFELTEKEQANALLKKVNAGTPLLSEEDARDLGLRQLEEVPSIFRTLVPVLKDKEAVLIEKNGALHMAQLVDKTEAQSINVEEFAIRHILIQTDIVFDEQAAQSLLTELREKILAGESMADLADEYSQDEGTKGRGGLLDWSTLDAYVAEFSDEVKATPVGEVSEVFRSPYGFHILRVEDSRVRDVSVDVIRQQIRAQLGQARYTEALERWKTELLAESFVEYR</sequence>
<evidence type="ECO:0000256" key="1">
    <source>
        <dbReference type="ARBA" id="ARBA00022729"/>
    </source>
</evidence>
<evidence type="ECO:0000256" key="7">
    <source>
        <dbReference type="SAM" id="SignalP"/>
    </source>
</evidence>
<protein>
    <submittedName>
        <fullName evidence="9">Peptidyl-prolyl cis-trans isomerase SurA</fullName>
    </submittedName>
</protein>
<dbReference type="Pfam" id="PF13616">
    <property type="entry name" value="Rotamase_3"/>
    <property type="match status" value="1"/>
</dbReference>
<evidence type="ECO:0000256" key="4">
    <source>
        <dbReference type="ARBA" id="ARBA00023186"/>
    </source>
</evidence>
<evidence type="ECO:0000256" key="3">
    <source>
        <dbReference type="ARBA" id="ARBA00023110"/>
    </source>
</evidence>
<dbReference type="AlphaFoldDB" id="A0A4R3HVP0"/>
<keyword evidence="10" id="KW-1185">Reference proteome</keyword>
<keyword evidence="3 6" id="KW-0697">Rotamase</keyword>
<dbReference type="Proteomes" id="UP000295793">
    <property type="component" value="Unassembled WGS sequence"/>
</dbReference>
<dbReference type="InterPro" id="IPR027304">
    <property type="entry name" value="Trigger_fact/SurA_dom_sf"/>
</dbReference>
<gene>
    <name evidence="9" type="ORF">BCF53_12041</name>
</gene>
<dbReference type="InterPro" id="IPR000297">
    <property type="entry name" value="PPIase_PpiC"/>
</dbReference>
<dbReference type="PANTHER" id="PTHR47637:SF1">
    <property type="entry name" value="CHAPERONE SURA"/>
    <property type="match status" value="1"/>
</dbReference>
<evidence type="ECO:0000313" key="10">
    <source>
        <dbReference type="Proteomes" id="UP000295793"/>
    </source>
</evidence>
<dbReference type="Pfam" id="PF09312">
    <property type="entry name" value="SurA_N"/>
    <property type="match status" value="1"/>
</dbReference>
<keyword evidence="2" id="KW-0574">Periplasm</keyword>
<feature type="signal peptide" evidence="7">
    <location>
        <begin position="1"/>
        <end position="24"/>
    </location>
</feature>
<feature type="chain" id="PRO_5020747060" evidence="7">
    <location>
        <begin position="25"/>
        <end position="405"/>
    </location>
</feature>
<evidence type="ECO:0000256" key="5">
    <source>
        <dbReference type="ARBA" id="ARBA00023235"/>
    </source>
</evidence>
<dbReference type="EMBL" id="SLZR01000020">
    <property type="protein sequence ID" value="TCS37182.1"/>
    <property type="molecule type" value="Genomic_DNA"/>
</dbReference>
<dbReference type="OrthoDB" id="14196at2"/>
<keyword evidence="5 6" id="KW-0413">Isomerase</keyword>
<dbReference type="Gene3D" id="1.10.4030.10">
    <property type="entry name" value="Porin chaperone SurA, peptide-binding domain"/>
    <property type="match status" value="1"/>
</dbReference>
<feature type="domain" description="PpiC" evidence="8">
    <location>
        <begin position="262"/>
        <end position="361"/>
    </location>
</feature>
<dbReference type="PANTHER" id="PTHR47637">
    <property type="entry name" value="CHAPERONE SURA"/>
    <property type="match status" value="1"/>
</dbReference>
<proteinExistence type="predicted"/>
<dbReference type="PROSITE" id="PS50198">
    <property type="entry name" value="PPIC_PPIASE_2"/>
    <property type="match status" value="1"/>
</dbReference>
<organism evidence="9 10">
    <name type="scientific">Reinekea marinisedimentorum</name>
    <dbReference type="NCBI Taxonomy" id="230495"/>
    <lineage>
        <taxon>Bacteria</taxon>
        <taxon>Pseudomonadati</taxon>
        <taxon>Pseudomonadota</taxon>
        <taxon>Gammaproteobacteria</taxon>
        <taxon>Oceanospirillales</taxon>
        <taxon>Saccharospirillaceae</taxon>
        <taxon>Reinekea</taxon>
    </lineage>
</organism>